<dbReference type="Proteomes" id="UP000564378">
    <property type="component" value="Unassembled WGS sequence"/>
</dbReference>
<feature type="compositionally biased region" description="Basic and acidic residues" evidence="1">
    <location>
        <begin position="84"/>
        <end position="94"/>
    </location>
</feature>
<sequence length="155" mass="17423">MAETVSENRLTRKLVDSLYVEAMVLADEARAYFEDHGVTARDQLSPATRVGYAVESLKVTTRIMHVIAWLLTWRGEAAGEIDAETARRPDRRLGEAGTTDAAATEQFPEGAQQLIVASTDLYDRVRRLERELIDPPERQRPSPARSLLGRLERAF</sequence>
<dbReference type="InterPro" id="IPR038301">
    <property type="entry name" value="AraC-like_sf"/>
</dbReference>
<dbReference type="AlphaFoldDB" id="A0A842HYZ4"/>
<proteinExistence type="predicted"/>
<reference evidence="2 3" key="1">
    <citation type="submission" date="2020-08" db="EMBL/GenBank/DDBJ databases">
        <title>Draft genome sequence of Parasphingopyxis sp. GrpM-11.</title>
        <authorList>
            <person name="Oh J."/>
            <person name="Roh D.-H."/>
        </authorList>
    </citation>
    <scope>NUCLEOTIDE SEQUENCE [LARGE SCALE GENOMIC DNA]</scope>
    <source>
        <strain evidence="2 3">GrpM-11</strain>
    </source>
</reference>
<feature type="compositionally biased region" description="Low complexity" evidence="1">
    <location>
        <begin position="95"/>
        <end position="105"/>
    </location>
</feature>
<evidence type="ECO:0000313" key="2">
    <source>
        <dbReference type="EMBL" id="MBC2778152.1"/>
    </source>
</evidence>
<name>A0A842HYZ4_9SPHN</name>
<dbReference type="InterPro" id="IPR010848">
    <property type="entry name" value="DUF1465"/>
</dbReference>
<organism evidence="2 3">
    <name type="scientific">Parasphingopyxis marina</name>
    <dbReference type="NCBI Taxonomy" id="2761622"/>
    <lineage>
        <taxon>Bacteria</taxon>
        <taxon>Pseudomonadati</taxon>
        <taxon>Pseudomonadota</taxon>
        <taxon>Alphaproteobacteria</taxon>
        <taxon>Sphingomonadales</taxon>
        <taxon>Sphingomonadaceae</taxon>
        <taxon>Parasphingopyxis</taxon>
    </lineage>
</organism>
<dbReference type="EMBL" id="JACJVJ010000002">
    <property type="protein sequence ID" value="MBC2778152.1"/>
    <property type="molecule type" value="Genomic_DNA"/>
</dbReference>
<accession>A0A842HYZ4</accession>
<feature type="region of interest" description="Disordered" evidence="1">
    <location>
        <begin position="132"/>
        <end position="155"/>
    </location>
</feature>
<gene>
    <name evidence="2" type="ORF">H6P80_11045</name>
</gene>
<feature type="region of interest" description="Disordered" evidence="1">
    <location>
        <begin position="82"/>
        <end position="105"/>
    </location>
</feature>
<dbReference type="RefSeq" id="WP_185801432.1">
    <property type="nucleotide sequence ID" value="NZ_JACJVJ010000002.1"/>
</dbReference>
<evidence type="ECO:0000256" key="1">
    <source>
        <dbReference type="SAM" id="MobiDB-lite"/>
    </source>
</evidence>
<dbReference type="Gene3D" id="1.10.8.930">
    <property type="entry name" value="Protein of unknown function DUF1465"/>
    <property type="match status" value="1"/>
</dbReference>
<protein>
    <submittedName>
        <fullName evidence="2">DUF1465 family protein</fullName>
    </submittedName>
</protein>
<keyword evidence="3" id="KW-1185">Reference proteome</keyword>
<dbReference type="Pfam" id="PF07323">
    <property type="entry name" value="DUF1465"/>
    <property type="match status" value="1"/>
</dbReference>
<comment type="caution">
    <text evidence="2">The sequence shown here is derived from an EMBL/GenBank/DDBJ whole genome shotgun (WGS) entry which is preliminary data.</text>
</comment>
<evidence type="ECO:0000313" key="3">
    <source>
        <dbReference type="Proteomes" id="UP000564378"/>
    </source>
</evidence>